<name>A0ABM8QTG5_9BURK</name>
<feature type="transmembrane region" description="Helical" evidence="1">
    <location>
        <begin position="16"/>
        <end position="34"/>
    </location>
</feature>
<evidence type="ECO:0000256" key="1">
    <source>
        <dbReference type="SAM" id="Phobius"/>
    </source>
</evidence>
<proteinExistence type="predicted"/>
<comment type="caution">
    <text evidence="2">The sequence shown here is derived from an EMBL/GenBank/DDBJ whole genome shotgun (WGS) entry which is preliminary data.</text>
</comment>
<dbReference type="EMBL" id="CAJNBK010000002">
    <property type="protein sequence ID" value="CAE6714525.1"/>
    <property type="molecule type" value="Genomic_DNA"/>
</dbReference>
<gene>
    <name evidence="2" type="ORF">R69888_01309</name>
</gene>
<sequence length="35" mass="4014">MHSAIEAFERRMGRRLYVVAVGIVGAVALLRHFWT</sequence>
<keyword evidence="1" id="KW-1133">Transmembrane helix</keyword>
<protein>
    <submittedName>
        <fullName evidence="2">Uncharacterized protein</fullName>
    </submittedName>
</protein>
<keyword evidence="1" id="KW-0472">Membrane</keyword>
<dbReference type="Proteomes" id="UP000672526">
    <property type="component" value="Unassembled WGS sequence"/>
</dbReference>
<accession>A0ABM8QTG5</accession>
<evidence type="ECO:0000313" key="2">
    <source>
        <dbReference type="EMBL" id="CAE6714525.1"/>
    </source>
</evidence>
<evidence type="ECO:0000313" key="3">
    <source>
        <dbReference type="Proteomes" id="UP000672526"/>
    </source>
</evidence>
<reference evidence="2 3" key="1">
    <citation type="submission" date="2021-02" db="EMBL/GenBank/DDBJ databases">
        <authorList>
            <person name="Vanwijnsberghe S."/>
        </authorList>
    </citation>
    <scope>NUCLEOTIDE SEQUENCE [LARGE SCALE GENOMIC DNA]</scope>
    <source>
        <strain evidence="2 3">LMG 31837</strain>
    </source>
</reference>
<organism evidence="2 3">
    <name type="scientific">Paraburkholderia haematera</name>
    <dbReference type="NCBI Taxonomy" id="2793077"/>
    <lineage>
        <taxon>Bacteria</taxon>
        <taxon>Pseudomonadati</taxon>
        <taxon>Pseudomonadota</taxon>
        <taxon>Betaproteobacteria</taxon>
        <taxon>Burkholderiales</taxon>
        <taxon>Burkholderiaceae</taxon>
        <taxon>Paraburkholderia</taxon>
    </lineage>
</organism>
<keyword evidence="3" id="KW-1185">Reference proteome</keyword>
<keyword evidence="1" id="KW-0812">Transmembrane</keyword>